<evidence type="ECO:0000256" key="1">
    <source>
        <dbReference type="SAM" id="MobiDB-lite"/>
    </source>
</evidence>
<dbReference type="PhylomeDB" id="A0A0G4FN18"/>
<organism evidence="2">
    <name type="scientific">Chromera velia CCMP2878</name>
    <dbReference type="NCBI Taxonomy" id="1169474"/>
    <lineage>
        <taxon>Eukaryota</taxon>
        <taxon>Sar</taxon>
        <taxon>Alveolata</taxon>
        <taxon>Colpodellida</taxon>
        <taxon>Chromeraceae</taxon>
        <taxon>Chromera</taxon>
    </lineage>
</organism>
<dbReference type="AlphaFoldDB" id="A0A0G4FN18"/>
<feature type="region of interest" description="Disordered" evidence="1">
    <location>
        <begin position="1"/>
        <end position="22"/>
    </location>
</feature>
<reference evidence="2" key="1">
    <citation type="submission" date="2014-11" db="EMBL/GenBank/DDBJ databases">
        <authorList>
            <person name="Otto D Thomas"/>
            <person name="Naeem Raeece"/>
        </authorList>
    </citation>
    <scope>NUCLEOTIDE SEQUENCE</scope>
</reference>
<dbReference type="VEuPathDB" id="CryptoDB:Cvel_3548"/>
<sequence length="134" mass="15193">MFSGTSRWPALSPSGGGGKGGGKDEIHVQWLIRTNECEFTHLLQGPSFVHGLESSGFRYQQIIEKLNREERGQLAKLHLRVKEKGGQYEAGPNRKNKKLLREILKCLTEEHSRLMMEEWSRCCVPVAAHRVPPT</sequence>
<gene>
    <name evidence="2" type="ORF">Cvel_3548</name>
</gene>
<protein>
    <submittedName>
        <fullName evidence="2">Uncharacterized protein</fullName>
    </submittedName>
</protein>
<accession>A0A0G4FN18</accession>
<proteinExistence type="predicted"/>
<dbReference type="EMBL" id="CDMZ01000496">
    <property type="protein sequence ID" value="CEM15645.1"/>
    <property type="molecule type" value="Genomic_DNA"/>
</dbReference>
<name>A0A0G4FN18_9ALVE</name>
<evidence type="ECO:0000313" key="2">
    <source>
        <dbReference type="EMBL" id="CEM15645.1"/>
    </source>
</evidence>